<dbReference type="EMBL" id="JAQQXP010000002">
    <property type="protein sequence ID" value="MDC8832226.1"/>
    <property type="molecule type" value="Genomic_DNA"/>
</dbReference>
<organism evidence="3 4">
    <name type="scientific">Alteromonas gilva</name>
    <dbReference type="NCBI Taxonomy" id="2987522"/>
    <lineage>
        <taxon>Bacteria</taxon>
        <taxon>Pseudomonadati</taxon>
        <taxon>Pseudomonadota</taxon>
        <taxon>Gammaproteobacteria</taxon>
        <taxon>Alteromonadales</taxon>
        <taxon>Alteromonadaceae</taxon>
        <taxon>Alteromonas/Salinimonas group</taxon>
        <taxon>Alteromonas</taxon>
    </lineage>
</organism>
<reference evidence="3 4" key="1">
    <citation type="submission" date="2022-10" db="EMBL/GenBank/DDBJ databases">
        <title>Alteromonas sp. chi3 Genome sequencing.</title>
        <authorList>
            <person name="Park S."/>
        </authorList>
    </citation>
    <scope>NUCLEOTIDE SEQUENCE [LARGE SCALE GENOMIC DNA]</scope>
    <source>
        <strain evidence="4">chi3</strain>
    </source>
</reference>
<dbReference type="SUPFAM" id="SSF48452">
    <property type="entry name" value="TPR-like"/>
    <property type="match status" value="1"/>
</dbReference>
<dbReference type="InterPro" id="IPR011990">
    <property type="entry name" value="TPR-like_helical_dom_sf"/>
</dbReference>
<sequence length="391" mass="43511">MLIKIKLIFTLLLLITGCSSTSPTIKTRNHAQTSFEHFVNGTAILPTGNPETIGVLIKPYELIEQENYAASALYILELLPGNNVVYHTLGYSAEKLGYYDAAIKYYEKSRDWSLDNVFCLWNQKISFPKYCDVYDPDKSIDRVKELKSSTDAVKVISEQDYETQVAIANRYIKKTKNNEYDSAALNRLRANSESKPYRSTNNGEPFSIADIFKVIAAFAIIAETIPSDEDSLNTRAFKTGFWKGVLKNKSPKYSTQPLTTYQQRTYDRAKPTEVKAITSSSAGFSLPSPDGQNTLNKNQSTKVQSEVQSTLGTEAGCNSDFNCGMGMKCVKAPLSSTGVCLKEVDEYEYPTFPQKDPSSILPNMSVKGRCSFDTDCSLGYSCDSKLKVCVK</sequence>
<evidence type="ECO:0000256" key="2">
    <source>
        <dbReference type="SAM" id="SignalP"/>
    </source>
</evidence>
<evidence type="ECO:0000313" key="3">
    <source>
        <dbReference type="EMBL" id="MDC8832226.1"/>
    </source>
</evidence>
<accession>A0ABT5L6W9</accession>
<comment type="caution">
    <text evidence="3">The sequence shown here is derived from an EMBL/GenBank/DDBJ whole genome shotgun (WGS) entry which is preliminary data.</text>
</comment>
<feature type="compositionally biased region" description="Polar residues" evidence="1">
    <location>
        <begin position="290"/>
        <end position="300"/>
    </location>
</feature>
<evidence type="ECO:0000256" key="1">
    <source>
        <dbReference type="SAM" id="MobiDB-lite"/>
    </source>
</evidence>
<proteinExistence type="predicted"/>
<feature type="region of interest" description="Disordered" evidence="1">
    <location>
        <begin position="278"/>
        <end position="300"/>
    </location>
</feature>
<keyword evidence="2" id="KW-0732">Signal</keyword>
<name>A0ABT5L6W9_9ALTE</name>
<evidence type="ECO:0000313" key="4">
    <source>
        <dbReference type="Proteomes" id="UP001218788"/>
    </source>
</evidence>
<protein>
    <submittedName>
        <fullName evidence="3">Tetratricopeptide repeat protein</fullName>
    </submittedName>
</protein>
<gene>
    <name evidence="3" type="ORF">OIK42_15835</name>
</gene>
<keyword evidence="4" id="KW-1185">Reference proteome</keyword>
<dbReference type="RefSeq" id="WP_273642027.1">
    <property type="nucleotide sequence ID" value="NZ_JAQQXP010000002.1"/>
</dbReference>
<dbReference type="PROSITE" id="PS51257">
    <property type="entry name" value="PROKAR_LIPOPROTEIN"/>
    <property type="match status" value="1"/>
</dbReference>
<dbReference type="Proteomes" id="UP001218788">
    <property type="component" value="Unassembled WGS sequence"/>
</dbReference>
<feature type="chain" id="PRO_5045254265" evidence="2">
    <location>
        <begin position="22"/>
        <end position="391"/>
    </location>
</feature>
<feature type="signal peptide" evidence="2">
    <location>
        <begin position="1"/>
        <end position="21"/>
    </location>
</feature>